<evidence type="ECO:0000313" key="1">
    <source>
        <dbReference type="EMBL" id="MBK1880505.1"/>
    </source>
</evidence>
<sequence length="461" mass="54324">MPNILRLTLLIVFPFLLHGQTDPFEEGNDTEFFVLLDSFAVYGGEIKVIDGMTGEKYTIGNEVVMDFHYNMPKIMGGFHTMLLDFEAEYLKQRFTDGLLHEKELKGLAHSFGIKGFDLDKEQLFRKERVIINRLRQAPFYHLDELVVWDLARLKEEPDNPYAQHIRFDPDTQTWHRRVIINWDVITRHPHGAVQHAKKSQGLDLDTQSGFYQSSGLHEQVNSGDFKDLKLSYPIFIDSRKPAEAQMDSLKRAFVKNLRHIYDPFSWGGRRDERFRYGLMRELHSHQKGRSHKFKNREWYDQVICQFLNDVAVIRRHGYEVIYEEIAGLATIERYHNQLGEEIDLLNWEADERREIRRPYHKARNPIHPRISFDTARGARYILLDAYLRKGEQFVDTLRTELLAVKKKQDPIPVFESALSKTMGMPAEKYIELAYPQQRQLIGKFYDKALEKKKPQQVARRN</sequence>
<dbReference type="EMBL" id="JAENIL010000094">
    <property type="protein sequence ID" value="MBK1880505.1"/>
    <property type="molecule type" value="Genomic_DNA"/>
</dbReference>
<protein>
    <submittedName>
        <fullName evidence="1">Uncharacterized protein</fullName>
    </submittedName>
</protein>
<comment type="caution">
    <text evidence="1">The sequence shown here is derived from an EMBL/GenBank/DDBJ whole genome shotgun (WGS) entry which is preliminary data.</text>
</comment>
<gene>
    <name evidence="1" type="ORF">JIN87_26705</name>
</gene>
<keyword evidence="2" id="KW-1185">Reference proteome</keyword>
<accession>A0A934VTX0</accession>
<dbReference type="Proteomes" id="UP000617628">
    <property type="component" value="Unassembled WGS sequence"/>
</dbReference>
<organism evidence="1 2">
    <name type="scientific">Pelagicoccus mobilis</name>
    <dbReference type="NCBI Taxonomy" id="415221"/>
    <lineage>
        <taxon>Bacteria</taxon>
        <taxon>Pseudomonadati</taxon>
        <taxon>Verrucomicrobiota</taxon>
        <taxon>Opitutia</taxon>
        <taxon>Puniceicoccales</taxon>
        <taxon>Pelagicoccaceae</taxon>
        <taxon>Pelagicoccus</taxon>
    </lineage>
</organism>
<dbReference type="AlphaFoldDB" id="A0A934VTX0"/>
<name>A0A934VTX0_9BACT</name>
<reference evidence="1" key="1">
    <citation type="submission" date="2021-01" db="EMBL/GenBank/DDBJ databases">
        <title>Modified the classification status of verrucomicrobia.</title>
        <authorList>
            <person name="Feng X."/>
        </authorList>
    </citation>
    <scope>NUCLEOTIDE SEQUENCE</scope>
    <source>
        <strain evidence="1">KCTC 13126</strain>
    </source>
</reference>
<dbReference type="RefSeq" id="WP_200359551.1">
    <property type="nucleotide sequence ID" value="NZ_JAENIL010000094.1"/>
</dbReference>
<proteinExistence type="predicted"/>
<evidence type="ECO:0000313" key="2">
    <source>
        <dbReference type="Proteomes" id="UP000617628"/>
    </source>
</evidence>